<evidence type="ECO:0000313" key="1">
    <source>
        <dbReference type="EMBL" id="KAK1687425.1"/>
    </source>
</evidence>
<proteinExistence type="predicted"/>
<keyword evidence="2" id="KW-1185">Reference proteome</keyword>
<evidence type="ECO:0000313" key="2">
    <source>
        <dbReference type="Proteomes" id="UP001224890"/>
    </source>
</evidence>
<accession>A0AAJ0ARF2</accession>
<dbReference type="AlphaFoldDB" id="A0AAJ0ARF2"/>
<gene>
    <name evidence="1" type="ORF">BDP55DRAFT_727365</name>
</gene>
<reference evidence="1" key="1">
    <citation type="submission" date="2021-06" db="EMBL/GenBank/DDBJ databases">
        <title>Comparative genomics, transcriptomics and evolutionary studies reveal genomic signatures of adaptation to plant cell wall in hemibiotrophic fungi.</title>
        <authorList>
            <consortium name="DOE Joint Genome Institute"/>
            <person name="Baroncelli R."/>
            <person name="Diaz J.F."/>
            <person name="Benocci T."/>
            <person name="Peng M."/>
            <person name="Battaglia E."/>
            <person name="Haridas S."/>
            <person name="Andreopoulos W."/>
            <person name="Labutti K."/>
            <person name="Pangilinan J."/>
            <person name="Floch G.L."/>
            <person name="Makela M.R."/>
            <person name="Henrissat B."/>
            <person name="Grigoriev I.V."/>
            <person name="Crouch J.A."/>
            <person name="De Vries R.P."/>
            <person name="Sukno S.A."/>
            <person name="Thon M.R."/>
        </authorList>
    </citation>
    <scope>NUCLEOTIDE SEQUENCE</scope>
    <source>
        <strain evidence="1">CBS 193.32</strain>
    </source>
</reference>
<organism evidence="1 2">
    <name type="scientific">Colletotrichum godetiae</name>
    <dbReference type="NCBI Taxonomy" id="1209918"/>
    <lineage>
        <taxon>Eukaryota</taxon>
        <taxon>Fungi</taxon>
        <taxon>Dikarya</taxon>
        <taxon>Ascomycota</taxon>
        <taxon>Pezizomycotina</taxon>
        <taxon>Sordariomycetes</taxon>
        <taxon>Hypocreomycetidae</taxon>
        <taxon>Glomerellales</taxon>
        <taxon>Glomerellaceae</taxon>
        <taxon>Colletotrichum</taxon>
        <taxon>Colletotrichum acutatum species complex</taxon>
    </lineage>
</organism>
<comment type="caution">
    <text evidence="1">The sequence shown here is derived from an EMBL/GenBank/DDBJ whole genome shotgun (WGS) entry which is preliminary data.</text>
</comment>
<dbReference type="GeneID" id="85463824"/>
<dbReference type="RefSeq" id="XP_060431120.1">
    <property type="nucleotide sequence ID" value="XM_060579298.1"/>
</dbReference>
<protein>
    <submittedName>
        <fullName evidence="1">Uncharacterized protein</fullName>
    </submittedName>
</protein>
<dbReference type="Gene3D" id="3.20.20.80">
    <property type="entry name" value="Glycosidases"/>
    <property type="match status" value="1"/>
</dbReference>
<name>A0AAJ0ARF2_9PEZI</name>
<sequence length="308" mass="34567">MRVYECREADKDDEGDEDDEISKYHIDAWLTMPTPTVLLFGPRLVIAEKTAFAEFVQQVKAADPDYDTILMLQTGSEIGNLDWSSDVCDAALATLDYLDFLVQSGSVLCAAEIHAWEDFASTSLGKVELFTTYHVANHIYALAKIAKEAYPVPIIVNAALERAEGRKHSGPLLETLHLWKLFAPRIDLYAPRMLHNNYNETCETWGSGSDQPLLIQAHSQLETESRLIWSVLVSYAAIGVIFFKIEDMSKRHESIIQQSALFRQAVPFLLDTQDRGNPHIGVISAPNDSLEWPADLGPAHFRSGEFER</sequence>
<dbReference type="EMBL" id="JAHMHR010000015">
    <property type="protein sequence ID" value="KAK1687425.1"/>
    <property type="molecule type" value="Genomic_DNA"/>
</dbReference>
<dbReference type="Proteomes" id="UP001224890">
    <property type="component" value="Unassembled WGS sequence"/>
</dbReference>